<dbReference type="AlphaFoldDB" id="A0A517ZJ57"/>
<sequence>MGWLLVGLLFLGVGCSRRPRTSALPRPSSAGFSRVNGASAARDVAESGDGQAEQAGVVSNTATTLQVPAADETVSELDGAIAAATEGVAIEDQTVAEHPADKTTESFNPLRRLINWNSGDTPKSETLEDVVEENDVDVAEQIDTNADPETKEAPVPPVRTRGQRLLSMLRFPWGNEAEDATATDTDESDLTDAEFEPDPLDSLPALGASEDQFSDSAELSEEIGVIEIDESIPESVPTVREPQPWSESPSTTPPTGVSNQSIATLADFNFDESAEGGAERSSAEAADVSDTEGSSERPKLSNQFRSPARPLADRAHTPVDDLRRAIFPESLIPEGDVDEIDAGLVAQEEEEQAPAAVVQIPNRLPAPKFRGVAKAWPTKLANRNSLLIGSLVGFGLLFAWGLWRRSRARDEV</sequence>
<evidence type="ECO:0000256" key="2">
    <source>
        <dbReference type="SAM" id="Phobius"/>
    </source>
</evidence>
<organism evidence="3 4">
    <name type="scientific">Symmachiella dynata</name>
    <dbReference type="NCBI Taxonomy" id="2527995"/>
    <lineage>
        <taxon>Bacteria</taxon>
        <taxon>Pseudomonadati</taxon>
        <taxon>Planctomycetota</taxon>
        <taxon>Planctomycetia</taxon>
        <taxon>Planctomycetales</taxon>
        <taxon>Planctomycetaceae</taxon>
        <taxon>Symmachiella</taxon>
    </lineage>
</organism>
<feature type="region of interest" description="Disordered" evidence="1">
    <location>
        <begin position="273"/>
        <end position="317"/>
    </location>
</feature>
<feature type="region of interest" description="Disordered" evidence="1">
    <location>
        <begin position="175"/>
        <end position="259"/>
    </location>
</feature>
<feature type="compositionally biased region" description="Acidic residues" evidence="1">
    <location>
        <begin position="176"/>
        <end position="199"/>
    </location>
</feature>
<gene>
    <name evidence="3" type="ORF">Mal52_09690</name>
</gene>
<dbReference type="EMBL" id="CP036276">
    <property type="protein sequence ID" value="QDU42506.1"/>
    <property type="molecule type" value="Genomic_DNA"/>
</dbReference>
<dbReference type="KEGG" id="sdyn:Mal52_09690"/>
<keyword evidence="2" id="KW-0812">Transmembrane</keyword>
<keyword evidence="2" id="KW-0472">Membrane</keyword>
<accession>A0A517ZJ57</accession>
<name>A0A517ZJ57_9PLAN</name>
<evidence type="ECO:0000313" key="4">
    <source>
        <dbReference type="Proteomes" id="UP000319383"/>
    </source>
</evidence>
<keyword evidence="2" id="KW-1133">Transmembrane helix</keyword>
<feature type="transmembrane region" description="Helical" evidence="2">
    <location>
        <begin position="386"/>
        <end position="403"/>
    </location>
</feature>
<feature type="region of interest" description="Disordered" evidence="1">
    <location>
        <begin position="20"/>
        <end position="57"/>
    </location>
</feature>
<proteinExistence type="predicted"/>
<dbReference type="Proteomes" id="UP000319383">
    <property type="component" value="Chromosome"/>
</dbReference>
<keyword evidence="4" id="KW-1185">Reference proteome</keyword>
<feature type="compositionally biased region" description="Low complexity" evidence="1">
    <location>
        <begin position="242"/>
        <end position="255"/>
    </location>
</feature>
<protein>
    <submittedName>
        <fullName evidence="3">Uncharacterized protein</fullName>
    </submittedName>
</protein>
<reference evidence="3 4" key="1">
    <citation type="submission" date="2019-02" db="EMBL/GenBank/DDBJ databases">
        <title>Deep-cultivation of Planctomycetes and their phenomic and genomic characterization uncovers novel biology.</title>
        <authorList>
            <person name="Wiegand S."/>
            <person name="Jogler M."/>
            <person name="Boedeker C."/>
            <person name="Pinto D."/>
            <person name="Vollmers J."/>
            <person name="Rivas-Marin E."/>
            <person name="Kohn T."/>
            <person name="Peeters S.H."/>
            <person name="Heuer A."/>
            <person name="Rast P."/>
            <person name="Oberbeckmann S."/>
            <person name="Bunk B."/>
            <person name="Jeske O."/>
            <person name="Meyerdierks A."/>
            <person name="Storesund J.E."/>
            <person name="Kallscheuer N."/>
            <person name="Luecker S."/>
            <person name="Lage O.M."/>
            <person name="Pohl T."/>
            <person name="Merkel B.J."/>
            <person name="Hornburger P."/>
            <person name="Mueller R.-W."/>
            <person name="Bruemmer F."/>
            <person name="Labrenz M."/>
            <person name="Spormann A.M."/>
            <person name="Op den Camp H."/>
            <person name="Overmann J."/>
            <person name="Amann R."/>
            <person name="Jetten M.S.M."/>
            <person name="Mascher T."/>
            <person name="Medema M.H."/>
            <person name="Devos D.P."/>
            <person name="Kaster A.-K."/>
            <person name="Ovreas L."/>
            <person name="Rohde M."/>
            <person name="Galperin M.Y."/>
            <person name="Jogler C."/>
        </authorList>
    </citation>
    <scope>NUCLEOTIDE SEQUENCE [LARGE SCALE GENOMIC DNA]</scope>
    <source>
        <strain evidence="3 4">Mal52</strain>
    </source>
</reference>
<evidence type="ECO:0000313" key="3">
    <source>
        <dbReference type="EMBL" id="QDU42506.1"/>
    </source>
</evidence>
<evidence type="ECO:0000256" key="1">
    <source>
        <dbReference type="SAM" id="MobiDB-lite"/>
    </source>
</evidence>